<evidence type="ECO:0008006" key="5">
    <source>
        <dbReference type="Google" id="ProtNLM"/>
    </source>
</evidence>
<comment type="caution">
    <text evidence="3">The sequence shown here is derived from an EMBL/GenBank/DDBJ whole genome shotgun (WGS) entry which is preliminary data.</text>
</comment>
<evidence type="ECO:0000313" key="4">
    <source>
        <dbReference type="Proteomes" id="UP000316253"/>
    </source>
</evidence>
<proteinExistence type="predicted"/>
<evidence type="ECO:0000256" key="2">
    <source>
        <dbReference type="SAM" id="Phobius"/>
    </source>
</evidence>
<reference evidence="3 4" key="1">
    <citation type="submission" date="2017-08" db="EMBL/GenBank/DDBJ databases">
        <title>Mechanisms for carbon and nitrogen cycling indicate functional differentiation within the Candidate Phyla Radiation.</title>
        <authorList>
            <person name="Danczak R.E."/>
            <person name="Johnston M.D."/>
            <person name="Kenah C."/>
            <person name="Slattery M."/>
            <person name="Wrighton K.C."/>
            <person name="Wilkins M.J."/>
        </authorList>
    </citation>
    <scope>NUCLEOTIDE SEQUENCE [LARGE SCALE GENOMIC DNA]</scope>
    <source>
        <strain evidence="3">Gr01-1014_85</strain>
    </source>
</reference>
<name>A0A554J9A5_9BACT</name>
<feature type="compositionally biased region" description="Low complexity" evidence="1">
    <location>
        <begin position="129"/>
        <end position="145"/>
    </location>
</feature>
<organism evidence="3 4">
    <name type="scientific">Candidatus Berkelbacteria bacterium Gr01-1014_85</name>
    <dbReference type="NCBI Taxonomy" id="2017150"/>
    <lineage>
        <taxon>Bacteria</taxon>
        <taxon>Candidatus Berkelbacteria</taxon>
    </lineage>
</organism>
<keyword evidence="2" id="KW-0472">Membrane</keyword>
<dbReference type="Proteomes" id="UP000316253">
    <property type="component" value="Unassembled WGS sequence"/>
</dbReference>
<evidence type="ECO:0000313" key="3">
    <source>
        <dbReference type="EMBL" id="TSC64912.1"/>
    </source>
</evidence>
<dbReference type="AlphaFoldDB" id="A0A554J9A5"/>
<dbReference type="EMBL" id="VMFD01000077">
    <property type="protein sequence ID" value="TSC64912.1"/>
    <property type="molecule type" value="Genomic_DNA"/>
</dbReference>
<feature type="region of interest" description="Disordered" evidence="1">
    <location>
        <begin position="121"/>
        <end position="162"/>
    </location>
</feature>
<keyword evidence="2" id="KW-1133">Transmembrane helix</keyword>
<feature type="transmembrane region" description="Helical" evidence="2">
    <location>
        <begin position="15"/>
        <end position="34"/>
    </location>
</feature>
<gene>
    <name evidence="3" type="ORF">CEO22_663</name>
</gene>
<sequence>MKEPLLPIDSLETNPWLKVCLSLFVLNLIFGYFLTYKPWQANKATTTKQSGLNRDLARLKAKKIPLSQLQAKADELTSLNQRANLLIPADQSRQNFVTEFQGLAAARNLQVLNLNFSSDLDKAKPSPSPTASATAAASKSATAKPEAAKPEAANKQKTGKADPLSSYSIKFEAGLSGDYSGLRALVADLNRSQRLVEIQTIVISGNGELEGLKLTGRIFTKPPVANSENINSDLNIPNLREYFETKNELPAIPAEAKANPFRP</sequence>
<keyword evidence="2" id="KW-0812">Transmembrane</keyword>
<protein>
    <recommendedName>
        <fullName evidence="5">Type IV pilus assembly protein PilO</fullName>
    </recommendedName>
</protein>
<accession>A0A554J9A5</accession>
<evidence type="ECO:0000256" key="1">
    <source>
        <dbReference type="SAM" id="MobiDB-lite"/>
    </source>
</evidence>